<protein>
    <submittedName>
        <fullName evidence="1">Uncharacterized protein</fullName>
    </submittedName>
</protein>
<accession>A0A9Q1AZK8</accession>
<sequence length="100" mass="11020">MAAVESTMGKLEATTIPAKSKWDVPVDTTQKTAQMGLGRKLTAATDDLKICSPRETLPYPRECRQPGVNPAELLEASFFWKAVSMKRECKVHDVPAGLWS</sequence>
<evidence type="ECO:0000313" key="2">
    <source>
        <dbReference type="Proteomes" id="UP001142489"/>
    </source>
</evidence>
<comment type="caution">
    <text evidence="1">The sequence shown here is derived from an EMBL/GenBank/DDBJ whole genome shotgun (WGS) entry which is preliminary data.</text>
</comment>
<keyword evidence="2" id="KW-1185">Reference proteome</keyword>
<organism evidence="1 2">
    <name type="scientific">Phrynocephalus forsythii</name>
    <dbReference type="NCBI Taxonomy" id="171643"/>
    <lineage>
        <taxon>Eukaryota</taxon>
        <taxon>Metazoa</taxon>
        <taxon>Chordata</taxon>
        <taxon>Craniata</taxon>
        <taxon>Vertebrata</taxon>
        <taxon>Euteleostomi</taxon>
        <taxon>Lepidosauria</taxon>
        <taxon>Squamata</taxon>
        <taxon>Bifurcata</taxon>
        <taxon>Unidentata</taxon>
        <taxon>Episquamata</taxon>
        <taxon>Toxicofera</taxon>
        <taxon>Iguania</taxon>
        <taxon>Acrodonta</taxon>
        <taxon>Agamidae</taxon>
        <taxon>Agaminae</taxon>
        <taxon>Phrynocephalus</taxon>
    </lineage>
</organism>
<dbReference type="EMBL" id="JAPFRF010000009">
    <property type="protein sequence ID" value="KAJ7322127.1"/>
    <property type="molecule type" value="Genomic_DNA"/>
</dbReference>
<reference evidence="1" key="1">
    <citation type="journal article" date="2023" name="DNA Res.">
        <title>Chromosome-level genome assembly of Phrynocephalus forsythii using third-generation DNA sequencing and Hi-C analysis.</title>
        <authorList>
            <person name="Qi Y."/>
            <person name="Zhao W."/>
            <person name="Zhao Y."/>
            <person name="Niu C."/>
            <person name="Cao S."/>
            <person name="Zhang Y."/>
        </authorList>
    </citation>
    <scope>NUCLEOTIDE SEQUENCE</scope>
    <source>
        <tissue evidence="1">Muscle</tissue>
    </source>
</reference>
<gene>
    <name evidence="1" type="ORF">JRQ81_018414</name>
</gene>
<evidence type="ECO:0000313" key="1">
    <source>
        <dbReference type="EMBL" id="KAJ7322127.1"/>
    </source>
</evidence>
<dbReference type="AlphaFoldDB" id="A0A9Q1AZK8"/>
<name>A0A9Q1AZK8_9SAUR</name>
<proteinExistence type="predicted"/>
<dbReference type="Proteomes" id="UP001142489">
    <property type="component" value="Unassembled WGS sequence"/>
</dbReference>